<dbReference type="FunFam" id="3.30.730.10:FF:000004">
    <property type="entry name" value="AP2-like ethylene-responsive transcription factor"/>
    <property type="match status" value="1"/>
</dbReference>
<dbReference type="Pfam" id="PF00847">
    <property type="entry name" value="AP2"/>
    <property type="match status" value="2"/>
</dbReference>
<organism evidence="11">
    <name type="scientific">Salvia splendens</name>
    <name type="common">Scarlet sage</name>
    <dbReference type="NCBI Taxonomy" id="180675"/>
    <lineage>
        <taxon>Eukaryota</taxon>
        <taxon>Viridiplantae</taxon>
        <taxon>Streptophyta</taxon>
        <taxon>Embryophyta</taxon>
        <taxon>Tracheophyta</taxon>
        <taxon>Spermatophyta</taxon>
        <taxon>Magnoliopsida</taxon>
        <taxon>eudicotyledons</taxon>
        <taxon>Gunneridae</taxon>
        <taxon>Pentapetalae</taxon>
        <taxon>asterids</taxon>
        <taxon>lamiids</taxon>
        <taxon>Lamiales</taxon>
        <taxon>Lamiaceae</taxon>
        <taxon>Nepetoideae</taxon>
        <taxon>Mentheae</taxon>
        <taxon>Salviinae</taxon>
        <taxon>Salvia</taxon>
        <taxon>Salvia subgen. Calosphace</taxon>
        <taxon>core Calosphace</taxon>
    </lineage>
</organism>
<dbReference type="SUPFAM" id="SSF54171">
    <property type="entry name" value="DNA-binding domain"/>
    <property type="match status" value="2"/>
</dbReference>
<keyword evidence="2" id="KW-0677">Repeat</keyword>
<evidence type="ECO:0000256" key="3">
    <source>
        <dbReference type="ARBA" id="ARBA00023015"/>
    </source>
</evidence>
<dbReference type="SMART" id="SM00380">
    <property type="entry name" value="AP2"/>
    <property type="match status" value="2"/>
</dbReference>
<evidence type="ECO:0000256" key="8">
    <source>
        <dbReference type="ARBA" id="ARBA00037973"/>
    </source>
</evidence>
<dbReference type="PRINTS" id="PR00367">
    <property type="entry name" value="ETHRSPELEMNT"/>
</dbReference>
<feature type="compositionally biased region" description="Low complexity" evidence="9">
    <location>
        <begin position="27"/>
        <end position="41"/>
    </location>
</feature>
<dbReference type="PROSITE" id="PS51032">
    <property type="entry name" value="AP2_ERF"/>
    <property type="match status" value="2"/>
</dbReference>
<keyword evidence="5" id="KW-0010">Activator</keyword>
<keyword evidence="6" id="KW-0804">Transcription</keyword>
<dbReference type="GO" id="GO:0003700">
    <property type="term" value="F:DNA-binding transcription factor activity"/>
    <property type="evidence" value="ECO:0007669"/>
    <property type="project" value="InterPro"/>
</dbReference>
<dbReference type="InterPro" id="IPR001471">
    <property type="entry name" value="AP2/ERF_dom"/>
</dbReference>
<dbReference type="PANTHER" id="PTHR32467">
    <property type="entry name" value="AP2-LIKE ETHYLENE-RESPONSIVE TRANSCRIPTION FACTOR"/>
    <property type="match status" value="1"/>
</dbReference>
<dbReference type="AlphaFoldDB" id="A0A8X8YYR3"/>
<feature type="domain" description="AP2/ERF" evidence="10">
    <location>
        <begin position="139"/>
        <end position="195"/>
    </location>
</feature>
<dbReference type="InterPro" id="IPR016177">
    <property type="entry name" value="DNA-bd_dom_sf"/>
</dbReference>
<comment type="subcellular location">
    <subcellularLocation>
        <location evidence="1">Nucleus</location>
    </subcellularLocation>
</comment>
<proteinExistence type="inferred from homology"/>
<feature type="domain" description="AP2/ERF" evidence="10">
    <location>
        <begin position="249"/>
        <end position="306"/>
    </location>
</feature>
<keyword evidence="12" id="KW-1185">Reference proteome</keyword>
<keyword evidence="4" id="KW-0238">DNA-binding</keyword>
<feature type="region of interest" description="Disordered" evidence="9">
    <location>
        <begin position="1"/>
        <end position="51"/>
    </location>
</feature>
<reference evidence="11" key="1">
    <citation type="submission" date="2018-01" db="EMBL/GenBank/DDBJ databases">
        <authorList>
            <person name="Mao J.F."/>
        </authorList>
    </citation>
    <scope>NUCLEOTIDE SEQUENCE</scope>
    <source>
        <strain evidence="11">Huo1</strain>
        <tissue evidence="11">Leaf</tissue>
    </source>
</reference>
<evidence type="ECO:0000256" key="9">
    <source>
        <dbReference type="SAM" id="MobiDB-lite"/>
    </source>
</evidence>
<sequence length="441" mass="49343">MWDLNDSPDQRRDDESEGCSDDKGKRVGSMSNSSSSAVVVEDLSEEDDDADRGAFRKRSSKIFGFSVDDDDAALVTRQFFPVDNSEAAAAGFPRAHWVGVKFCQSEPHAAAAAAFGKSAAEVAQPLKKSRRGPRSRSSQYRGVTFYRRTGRWESHIWDCGKQVYLGGFDTAHAAARAYDRAAIKFRGVEADINFSIEDYEDDLKQVVLINVTCHYIVCFIFEQMSNLTKEEFVHVLRRQSTGFPRGSSKYRGVTLHKCGRWEARMGQFLGKKYVYLGLFDTEVEAARAYDKAAIKCNGKEAVTNFDPSIYDDELKSAVLISQKRDGYNETETLQLLSQAHLHSPESFRISNEAPRYSHHQVYNRPLYAAQNYHFSGGGAAVEGGRNAGGEVSVSRNEQQWQMNQAQMFATAAASSGFPSAQTFRPQNWIQKNGIYPLMRPS</sequence>
<dbReference type="GO" id="GO:0005634">
    <property type="term" value="C:nucleus"/>
    <property type="evidence" value="ECO:0007669"/>
    <property type="project" value="UniProtKB-SubCell"/>
</dbReference>
<keyword evidence="3" id="KW-0805">Transcription regulation</keyword>
<evidence type="ECO:0000256" key="1">
    <source>
        <dbReference type="ARBA" id="ARBA00004123"/>
    </source>
</evidence>
<evidence type="ECO:0000256" key="5">
    <source>
        <dbReference type="ARBA" id="ARBA00023159"/>
    </source>
</evidence>
<reference evidence="11" key="2">
    <citation type="submission" date="2020-08" db="EMBL/GenBank/DDBJ databases">
        <title>Plant Genome Project.</title>
        <authorList>
            <person name="Zhang R.-G."/>
        </authorList>
    </citation>
    <scope>NUCLEOTIDE SEQUENCE</scope>
    <source>
        <strain evidence="11">Huo1</strain>
        <tissue evidence="11">Leaf</tissue>
    </source>
</reference>
<evidence type="ECO:0000259" key="10">
    <source>
        <dbReference type="PROSITE" id="PS51032"/>
    </source>
</evidence>
<dbReference type="Proteomes" id="UP000298416">
    <property type="component" value="Unassembled WGS sequence"/>
</dbReference>
<dbReference type="InterPro" id="IPR036955">
    <property type="entry name" value="AP2/ERF_dom_sf"/>
</dbReference>
<dbReference type="Gene3D" id="3.30.730.10">
    <property type="entry name" value="AP2/ERF domain"/>
    <property type="match status" value="2"/>
</dbReference>
<keyword evidence="7" id="KW-0539">Nucleus</keyword>
<comment type="similarity">
    <text evidence="8">Belongs to the AP2/ERF transcription factor family. AP2 subfamily.</text>
</comment>
<dbReference type="EMBL" id="PNBA02000022">
    <property type="protein sequence ID" value="KAG6385034.1"/>
    <property type="molecule type" value="Genomic_DNA"/>
</dbReference>
<evidence type="ECO:0000313" key="11">
    <source>
        <dbReference type="EMBL" id="KAG6385034.1"/>
    </source>
</evidence>
<name>A0A8X8YYR3_SALSN</name>
<evidence type="ECO:0000313" key="12">
    <source>
        <dbReference type="Proteomes" id="UP000298416"/>
    </source>
</evidence>
<protein>
    <recommendedName>
        <fullName evidence="10">AP2/ERF domain-containing protein</fullName>
    </recommendedName>
</protein>
<comment type="caution">
    <text evidence="11">The sequence shown here is derived from an EMBL/GenBank/DDBJ whole genome shotgun (WGS) entry which is preliminary data.</text>
</comment>
<evidence type="ECO:0000256" key="7">
    <source>
        <dbReference type="ARBA" id="ARBA00023242"/>
    </source>
</evidence>
<evidence type="ECO:0000256" key="2">
    <source>
        <dbReference type="ARBA" id="ARBA00022737"/>
    </source>
</evidence>
<feature type="compositionally biased region" description="Basic and acidic residues" evidence="9">
    <location>
        <begin position="8"/>
        <end position="25"/>
    </location>
</feature>
<evidence type="ECO:0000256" key="6">
    <source>
        <dbReference type="ARBA" id="ARBA00023163"/>
    </source>
</evidence>
<gene>
    <name evidence="11" type="ORF">SASPL_153858</name>
</gene>
<accession>A0A8X8YYR3</accession>
<dbReference type="GO" id="GO:0003677">
    <property type="term" value="F:DNA binding"/>
    <property type="evidence" value="ECO:0007669"/>
    <property type="project" value="UniProtKB-KW"/>
</dbReference>
<evidence type="ECO:0000256" key="4">
    <source>
        <dbReference type="ARBA" id="ARBA00023125"/>
    </source>
</evidence>
<dbReference type="FunFam" id="3.30.730.10:FF:000002">
    <property type="entry name" value="AP2-like ethylene-responsive transcription factor"/>
    <property type="match status" value="1"/>
</dbReference>
<dbReference type="CDD" id="cd00018">
    <property type="entry name" value="AP2"/>
    <property type="match status" value="1"/>
</dbReference>
<dbReference type="PANTHER" id="PTHR32467:SF142">
    <property type="entry name" value="FLORAL HOMEOTIC PROTEIN APETALA 2"/>
    <property type="match status" value="1"/>
</dbReference>